<protein>
    <submittedName>
        <fullName evidence="6">MarP family serine protease</fullName>
    </submittedName>
</protein>
<dbReference type="Pfam" id="PF02674">
    <property type="entry name" value="Colicin_V"/>
    <property type="match status" value="1"/>
</dbReference>
<evidence type="ECO:0000256" key="4">
    <source>
        <dbReference type="ARBA" id="ARBA00023136"/>
    </source>
</evidence>
<proteinExistence type="predicted"/>
<keyword evidence="6" id="KW-0645">Protease</keyword>
<evidence type="ECO:0000313" key="7">
    <source>
        <dbReference type="Proteomes" id="UP001501326"/>
    </source>
</evidence>
<keyword evidence="6" id="KW-0378">Hydrolase</keyword>
<evidence type="ECO:0000313" key="6">
    <source>
        <dbReference type="EMBL" id="GAA2735449.1"/>
    </source>
</evidence>
<dbReference type="NCBIfam" id="NF033740">
    <property type="entry name" value="MarP_fam_protase"/>
    <property type="match status" value="1"/>
</dbReference>
<accession>A0ABN3UR09</accession>
<evidence type="ECO:0000256" key="3">
    <source>
        <dbReference type="ARBA" id="ARBA00022989"/>
    </source>
</evidence>
<keyword evidence="7" id="KW-1185">Reference proteome</keyword>
<dbReference type="RefSeq" id="WP_344192255.1">
    <property type="nucleotide sequence ID" value="NZ_BAAARN010000001.1"/>
</dbReference>
<feature type="transmembrane region" description="Helical" evidence="5">
    <location>
        <begin position="106"/>
        <end position="128"/>
    </location>
</feature>
<gene>
    <name evidence="6" type="ORF">GCM10009867_17750</name>
</gene>
<dbReference type="PRINTS" id="PR00834">
    <property type="entry name" value="PROTEASES2C"/>
</dbReference>
<dbReference type="InterPro" id="IPR047680">
    <property type="entry name" value="MarP-like"/>
</dbReference>
<keyword evidence="3 5" id="KW-1133">Transmembrane helix</keyword>
<dbReference type="Gene3D" id="2.40.10.10">
    <property type="entry name" value="Trypsin-like serine proteases"/>
    <property type="match status" value="2"/>
</dbReference>
<comment type="subcellular location">
    <subcellularLocation>
        <location evidence="1">Membrane</location>
        <topology evidence="1">Multi-pass membrane protein</topology>
    </subcellularLocation>
</comment>
<dbReference type="InterPro" id="IPR003825">
    <property type="entry name" value="Colicin-V_CvpA"/>
</dbReference>
<comment type="caution">
    <text evidence="6">The sequence shown here is derived from an EMBL/GenBank/DDBJ whole genome shotgun (WGS) entry which is preliminary data.</text>
</comment>
<dbReference type="Pfam" id="PF13365">
    <property type="entry name" value="Trypsin_2"/>
    <property type="match status" value="1"/>
</dbReference>
<evidence type="ECO:0000256" key="1">
    <source>
        <dbReference type="ARBA" id="ARBA00004141"/>
    </source>
</evidence>
<name>A0ABN3UR09_9MICO</name>
<keyword evidence="4 5" id="KW-0472">Membrane</keyword>
<dbReference type="PANTHER" id="PTHR43019:SF23">
    <property type="entry name" value="PROTEASE DO-LIKE 5, CHLOROPLASTIC"/>
    <property type="match status" value="1"/>
</dbReference>
<dbReference type="Proteomes" id="UP001501326">
    <property type="component" value="Unassembled WGS sequence"/>
</dbReference>
<sequence>MFLGFSVLDLLLIVLLLSYAVTGYRQGLVVSVLSLAGFLTGGALAMWLLPIAIGGWDDLQSSPLLRAVVLIAGVFILASAGQAIAVTLGGSLRSRLKVKPAQRFDSALGAVAVVVSASVLVWFIAGALRGGAPAPIAKAIGGSRVLQTIDSVVPPETSRLFAGFREVLDREGFPRVFDGLEAERIAPVDPPDDSVAQSRGVRAAASSIIKITGVATSCNRGQEGSGWVVARERVVTNAHVVAGMERATLRIHGTGRSYTGQVVVFDARRDLAVLAVPGLPADPLPQGPDLTRGDSGVVAGFPLDGPYQLDAARVREVVNARGSDIYGRPGTSREVYSLYAQVRPGNSGGPLLSTDGRVVGVIFAKSLDDDSTGYALTMDEAQPVLDAASSASTPVDTGACVAG</sequence>
<keyword evidence="2 5" id="KW-0812">Transmembrane</keyword>
<feature type="transmembrane region" description="Helical" evidence="5">
    <location>
        <begin position="30"/>
        <end position="52"/>
    </location>
</feature>
<reference evidence="6 7" key="1">
    <citation type="journal article" date="2019" name="Int. J. Syst. Evol. Microbiol.">
        <title>The Global Catalogue of Microorganisms (GCM) 10K type strain sequencing project: providing services to taxonomists for standard genome sequencing and annotation.</title>
        <authorList>
            <consortium name="The Broad Institute Genomics Platform"/>
            <consortium name="The Broad Institute Genome Sequencing Center for Infectious Disease"/>
            <person name="Wu L."/>
            <person name="Ma J."/>
        </authorList>
    </citation>
    <scope>NUCLEOTIDE SEQUENCE [LARGE SCALE GENOMIC DNA]</scope>
    <source>
        <strain evidence="6 7">JCM 16378</strain>
    </source>
</reference>
<evidence type="ECO:0000256" key="2">
    <source>
        <dbReference type="ARBA" id="ARBA00022692"/>
    </source>
</evidence>
<dbReference type="InterPro" id="IPR001940">
    <property type="entry name" value="Peptidase_S1C"/>
</dbReference>
<dbReference type="SUPFAM" id="SSF50494">
    <property type="entry name" value="Trypsin-like serine proteases"/>
    <property type="match status" value="1"/>
</dbReference>
<dbReference type="EMBL" id="BAAARN010000001">
    <property type="protein sequence ID" value="GAA2735449.1"/>
    <property type="molecule type" value="Genomic_DNA"/>
</dbReference>
<organism evidence="6 7">
    <name type="scientific">Pedococcus aerophilus</name>
    <dbReference type="NCBI Taxonomy" id="436356"/>
    <lineage>
        <taxon>Bacteria</taxon>
        <taxon>Bacillati</taxon>
        <taxon>Actinomycetota</taxon>
        <taxon>Actinomycetes</taxon>
        <taxon>Micrococcales</taxon>
        <taxon>Intrasporangiaceae</taxon>
        <taxon>Pedococcus</taxon>
    </lineage>
</organism>
<dbReference type="GO" id="GO:0008233">
    <property type="term" value="F:peptidase activity"/>
    <property type="evidence" value="ECO:0007669"/>
    <property type="project" value="UniProtKB-KW"/>
</dbReference>
<dbReference type="InterPro" id="IPR043504">
    <property type="entry name" value="Peptidase_S1_PA_chymotrypsin"/>
</dbReference>
<dbReference type="GO" id="GO:0006508">
    <property type="term" value="P:proteolysis"/>
    <property type="evidence" value="ECO:0007669"/>
    <property type="project" value="UniProtKB-KW"/>
</dbReference>
<evidence type="ECO:0000256" key="5">
    <source>
        <dbReference type="SAM" id="Phobius"/>
    </source>
</evidence>
<dbReference type="InterPro" id="IPR009003">
    <property type="entry name" value="Peptidase_S1_PA"/>
</dbReference>
<dbReference type="PANTHER" id="PTHR43019">
    <property type="entry name" value="SERINE ENDOPROTEASE DEGS"/>
    <property type="match status" value="1"/>
</dbReference>
<feature type="transmembrane region" description="Helical" evidence="5">
    <location>
        <begin position="64"/>
        <end position="86"/>
    </location>
</feature>